<reference evidence="2" key="1">
    <citation type="submission" date="2017-09" db="EMBL/GenBank/DDBJ databases">
        <title>Depth-based differentiation of microbial function through sediment-hosted aquifers and enrichment of novel symbionts in the deep terrestrial subsurface.</title>
        <authorList>
            <person name="Probst A.J."/>
            <person name="Ladd B."/>
            <person name="Jarett J.K."/>
            <person name="Geller-Mcgrath D.E."/>
            <person name="Sieber C.M.K."/>
            <person name="Emerson J.B."/>
            <person name="Anantharaman K."/>
            <person name="Thomas B.C."/>
            <person name="Malmstrom R."/>
            <person name="Stieglmeier M."/>
            <person name="Klingl A."/>
            <person name="Woyke T."/>
            <person name="Ryan C.M."/>
            <person name="Banfield J.F."/>
        </authorList>
    </citation>
    <scope>NUCLEOTIDE SEQUENCE [LARGE SCALE GENOMIC DNA]</scope>
</reference>
<proteinExistence type="predicted"/>
<evidence type="ECO:0000313" key="1">
    <source>
        <dbReference type="EMBL" id="PIS05140.1"/>
    </source>
</evidence>
<accession>A0A2H0W3B4</accession>
<organism evidence="1 2">
    <name type="scientific">Candidatus Buchananbacteria bacterium CG10_big_fil_rev_8_21_14_0_10_42_9</name>
    <dbReference type="NCBI Taxonomy" id="1974526"/>
    <lineage>
        <taxon>Bacteria</taxon>
        <taxon>Candidatus Buchananiibacteriota</taxon>
    </lineage>
</organism>
<name>A0A2H0W3B4_9BACT</name>
<dbReference type="Proteomes" id="UP000230935">
    <property type="component" value="Unassembled WGS sequence"/>
</dbReference>
<dbReference type="AlphaFoldDB" id="A0A2H0W3B4"/>
<evidence type="ECO:0000313" key="2">
    <source>
        <dbReference type="Proteomes" id="UP000230935"/>
    </source>
</evidence>
<sequence length="102" mass="11746">MGEIIQFPGGKDREKTEELKWSLDMNVLTDMLMHLAELRQSDPNSYNPKNVDIRVQGIESATSQQLCDLVNESNETDWNTHPSFYDAVIQKLKERGIIKKHS</sequence>
<dbReference type="EMBL" id="PEZZ01000019">
    <property type="protein sequence ID" value="PIS05140.1"/>
    <property type="molecule type" value="Genomic_DNA"/>
</dbReference>
<protein>
    <submittedName>
        <fullName evidence="1">Uncharacterized protein</fullName>
    </submittedName>
</protein>
<comment type="caution">
    <text evidence="1">The sequence shown here is derived from an EMBL/GenBank/DDBJ whole genome shotgun (WGS) entry which is preliminary data.</text>
</comment>
<gene>
    <name evidence="1" type="ORF">COT81_02690</name>
</gene>